<dbReference type="EMBL" id="CP043901">
    <property type="protein sequence ID" value="QOI53382.1"/>
    <property type="molecule type" value="Genomic_DNA"/>
</dbReference>
<organism evidence="2 4">
    <name type="scientific">Leptospira interrogans serovar Bataviae</name>
    <dbReference type="NCBI Taxonomy" id="312175"/>
    <lineage>
        <taxon>Bacteria</taxon>
        <taxon>Pseudomonadati</taxon>
        <taxon>Spirochaetota</taxon>
        <taxon>Spirochaetia</taxon>
        <taxon>Leptospirales</taxon>
        <taxon>Leptospiraceae</taxon>
        <taxon>Leptospira</taxon>
    </lineage>
</organism>
<keyword evidence="1" id="KW-0812">Transmembrane</keyword>
<evidence type="ECO:0000256" key="1">
    <source>
        <dbReference type="SAM" id="Phobius"/>
    </source>
</evidence>
<dbReference type="AlphaFoldDB" id="A0AAP9WQH6"/>
<evidence type="ECO:0000313" key="4">
    <source>
        <dbReference type="Proteomes" id="UP000663255"/>
    </source>
</evidence>
<protein>
    <recommendedName>
        <fullName evidence="5">Phage abortive infection protein</fullName>
    </recommendedName>
</protein>
<keyword evidence="1" id="KW-1133">Transmembrane helix</keyword>
<dbReference type="Proteomes" id="UP000663255">
    <property type="component" value="Plasmid p7"/>
</dbReference>
<geneLocation type="plasmid" evidence="2 4">
    <name>p7</name>
</geneLocation>
<accession>A0AAP9WQH6</accession>
<evidence type="ECO:0008006" key="5">
    <source>
        <dbReference type="Google" id="ProtNLM"/>
    </source>
</evidence>
<dbReference type="Proteomes" id="UP000663255">
    <property type="component" value="Plasmid p5"/>
</dbReference>
<dbReference type="EMBL" id="CP043899">
    <property type="protein sequence ID" value="QOI53298.1"/>
    <property type="molecule type" value="Genomic_DNA"/>
</dbReference>
<geneLocation type="plasmid" evidence="3 4">
    <name>p5</name>
</geneLocation>
<feature type="transmembrane region" description="Helical" evidence="1">
    <location>
        <begin position="7"/>
        <end position="27"/>
    </location>
</feature>
<gene>
    <name evidence="2" type="ORF">Lepto1489_23410</name>
    <name evidence="3" type="ORF">Lepto1489_23920</name>
</gene>
<sequence length="229" mass="26534">MKTKKVLKYITIFSLIILITPLVLYFYKFNEGLSSNDQAWSSFGSYFGGVSAALFSFASFISVLYGLIRNEDIRISENEEKHLLTLIDLLGRHKSFIHCRTAEEDLYSSQVVERYNNMLFNISIIDKNVMSSIIPPYIQLDSSVNVYCNLIIYIFEYIFKTSNVQKYMDLFLSQLSESDRTCVVAKKISFFEDQKGFMEKLMSEKQFIALKNMKTKADVEVNNFGKSFQ</sequence>
<feature type="transmembrane region" description="Helical" evidence="1">
    <location>
        <begin position="47"/>
        <end position="68"/>
    </location>
</feature>
<name>A0AAP9WQH6_LEPIR</name>
<keyword evidence="1" id="KW-0472">Membrane</keyword>
<proteinExistence type="predicted"/>
<dbReference type="RefSeq" id="WP_000850445.1">
    <property type="nucleotide sequence ID" value="NZ_CP043899.1"/>
</dbReference>
<reference evidence="2" key="1">
    <citation type="submission" date="2019-09" db="EMBL/GenBank/DDBJ databases">
        <title>Comparative Genomics of Leptospira interrogans Reveals Genome Plasticity - A Common Adaptive Strategy for Survival in Various Hosts.</title>
        <authorList>
            <person name="Ramli S.R."/>
            <person name="Bunk B."/>
            <person name="Goris M."/>
            <person name="Bhuju S."/>
            <person name="Jarek M."/>
            <person name="Sproer C."/>
            <person name="Mustakim S."/>
            <person name="Strommenger B."/>
            <person name="Pessler F."/>
        </authorList>
    </citation>
    <scope>NUCLEOTIDE SEQUENCE</scope>
    <source>
        <strain evidence="2">1489</strain>
        <plasmid evidence="3">p5</plasmid>
        <plasmid evidence="2">p7</plasmid>
    </source>
</reference>
<evidence type="ECO:0000313" key="2">
    <source>
        <dbReference type="EMBL" id="QOI53298.1"/>
    </source>
</evidence>
<evidence type="ECO:0000313" key="3">
    <source>
        <dbReference type="EMBL" id="QOI53382.1"/>
    </source>
</evidence>
<keyword evidence="2" id="KW-0614">Plasmid</keyword>